<comment type="caution">
    <text evidence="1">The sequence shown here is derived from an EMBL/GenBank/DDBJ whole genome shotgun (WGS) entry which is preliminary data.</text>
</comment>
<evidence type="ECO:0000313" key="1">
    <source>
        <dbReference type="EMBL" id="RMY95275.1"/>
    </source>
</evidence>
<dbReference type="AlphaFoldDB" id="A0A3M7G2B7"/>
<proteinExistence type="predicted"/>
<protein>
    <submittedName>
        <fullName evidence="1">Uncharacterized protein</fullName>
    </submittedName>
</protein>
<dbReference type="Proteomes" id="UP000268823">
    <property type="component" value="Unassembled WGS sequence"/>
</dbReference>
<evidence type="ECO:0000313" key="2">
    <source>
        <dbReference type="Proteomes" id="UP000268823"/>
    </source>
</evidence>
<dbReference type="OrthoDB" id="3942519at2759"/>
<dbReference type="VEuPathDB" id="FungiDB:BTJ68_05534"/>
<dbReference type="EMBL" id="QWIR01000007">
    <property type="protein sequence ID" value="RMY95275.1"/>
    <property type="molecule type" value="Genomic_DNA"/>
</dbReference>
<accession>A0A3M7G2B7</accession>
<gene>
    <name evidence="1" type="ORF">D0861_00775</name>
</gene>
<organism evidence="1 2">
    <name type="scientific">Hortaea werneckii</name>
    <name type="common">Black yeast</name>
    <name type="synonym">Cladosporium werneckii</name>
    <dbReference type="NCBI Taxonomy" id="91943"/>
    <lineage>
        <taxon>Eukaryota</taxon>
        <taxon>Fungi</taxon>
        <taxon>Dikarya</taxon>
        <taxon>Ascomycota</taxon>
        <taxon>Pezizomycotina</taxon>
        <taxon>Dothideomycetes</taxon>
        <taxon>Dothideomycetidae</taxon>
        <taxon>Mycosphaerellales</taxon>
        <taxon>Teratosphaeriaceae</taxon>
        <taxon>Hortaea</taxon>
    </lineage>
</organism>
<reference evidence="1 2" key="1">
    <citation type="journal article" date="2018" name="BMC Genomics">
        <title>Genomic evidence for intraspecific hybridization in a clonal and extremely halotolerant yeast.</title>
        <authorList>
            <person name="Gostincar C."/>
            <person name="Stajich J.E."/>
            <person name="Zupancic J."/>
            <person name="Zalar P."/>
            <person name="Gunde-Cimerman N."/>
        </authorList>
    </citation>
    <scope>NUCLEOTIDE SEQUENCE [LARGE SCALE GENOMIC DNA]</scope>
    <source>
        <strain evidence="1 2">EXF-2788</strain>
    </source>
</reference>
<name>A0A3M7G2B7_HORWE</name>
<sequence length="135" mass="15110">MCTQQLIWCCCGHGEFLPIEKCARAAKLGYCWTVVWGDHKVVIPSRCSYCKAGLNEKCTLGSALTPERRTLNNPKPSTPVCGQGVADGLETFQMPENFAFENASNGLTTSPREVEDILNTEFKDFDLSQDLWHYE</sequence>